<feature type="transmembrane region" description="Helical" evidence="5">
    <location>
        <begin position="244"/>
        <end position="266"/>
    </location>
</feature>
<dbReference type="Gene3D" id="1.10.3720.10">
    <property type="entry name" value="MetI-like"/>
    <property type="match status" value="2"/>
</dbReference>
<dbReference type="STRING" id="690879.TSACC_2376"/>
<evidence type="ECO:0000256" key="1">
    <source>
        <dbReference type="ARBA" id="ARBA00004651"/>
    </source>
</evidence>
<dbReference type="GO" id="GO:0005886">
    <property type="term" value="C:plasma membrane"/>
    <property type="evidence" value="ECO:0007669"/>
    <property type="project" value="UniProtKB-SubCell"/>
</dbReference>
<dbReference type="PROSITE" id="PS50928">
    <property type="entry name" value="ABC_TM1"/>
    <property type="match status" value="2"/>
</dbReference>
<name>A0A146G286_TERSA</name>
<dbReference type="InterPro" id="IPR035906">
    <property type="entry name" value="MetI-like_sf"/>
</dbReference>
<comment type="caution">
    <text evidence="7">The sequence shown here is derived from an EMBL/GenBank/DDBJ whole genome shotgun (WGS) entry which is preliminary data.</text>
</comment>
<feature type="transmembrane region" description="Helical" evidence="5">
    <location>
        <begin position="430"/>
        <end position="452"/>
    </location>
</feature>
<feature type="transmembrane region" description="Helical" evidence="5">
    <location>
        <begin position="458"/>
        <end position="478"/>
    </location>
</feature>
<dbReference type="Proteomes" id="UP000076023">
    <property type="component" value="Unassembled WGS sequence"/>
</dbReference>
<evidence type="ECO:0000256" key="3">
    <source>
        <dbReference type="ARBA" id="ARBA00022989"/>
    </source>
</evidence>
<evidence type="ECO:0000256" key="5">
    <source>
        <dbReference type="RuleBase" id="RU363032"/>
    </source>
</evidence>
<feature type="transmembrane region" description="Helical" evidence="5">
    <location>
        <begin position="138"/>
        <end position="158"/>
    </location>
</feature>
<organism evidence="7 8">
    <name type="scientific">Terrimicrobium sacchariphilum</name>
    <dbReference type="NCBI Taxonomy" id="690879"/>
    <lineage>
        <taxon>Bacteria</taxon>
        <taxon>Pseudomonadati</taxon>
        <taxon>Verrucomicrobiota</taxon>
        <taxon>Terrimicrobiia</taxon>
        <taxon>Terrimicrobiales</taxon>
        <taxon>Terrimicrobiaceae</taxon>
        <taxon>Terrimicrobium</taxon>
    </lineage>
</organism>
<evidence type="ECO:0000313" key="7">
    <source>
        <dbReference type="EMBL" id="GAT31979.1"/>
    </source>
</evidence>
<evidence type="ECO:0000256" key="2">
    <source>
        <dbReference type="ARBA" id="ARBA00022692"/>
    </source>
</evidence>
<keyword evidence="3 5" id="KW-1133">Transmembrane helix</keyword>
<accession>A0A146G286</accession>
<feature type="transmembrane region" description="Helical" evidence="5">
    <location>
        <begin position="26"/>
        <end position="46"/>
    </location>
</feature>
<feature type="transmembrane region" description="Helical" evidence="5">
    <location>
        <begin position="352"/>
        <end position="375"/>
    </location>
</feature>
<dbReference type="PANTHER" id="PTHR42744:SF1">
    <property type="entry name" value="BINDING-PROTEIN-DEPENDENT TRANSPORT SYSTEMS INNER MEMBRANE COMPONENT"/>
    <property type="match status" value="1"/>
</dbReference>
<keyword evidence="8" id="KW-1185">Reference proteome</keyword>
<feature type="domain" description="ABC transmembrane type-1" evidence="6">
    <location>
        <begin position="71"/>
        <end position="265"/>
    </location>
</feature>
<dbReference type="CDD" id="cd06261">
    <property type="entry name" value="TM_PBP2"/>
    <property type="match status" value="2"/>
</dbReference>
<keyword evidence="2 5" id="KW-0812">Transmembrane</keyword>
<dbReference type="OrthoDB" id="9806809at2"/>
<evidence type="ECO:0000259" key="6">
    <source>
        <dbReference type="PROSITE" id="PS50928"/>
    </source>
</evidence>
<dbReference type="EMBL" id="BDCO01000002">
    <property type="protein sequence ID" value="GAT31979.1"/>
    <property type="molecule type" value="Genomic_DNA"/>
</dbReference>
<feature type="transmembrane region" description="Helical" evidence="5">
    <location>
        <begin position="78"/>
        <end position="98"/>
    </location>
</feature>
<feature type="transmembrane region" description="Helical" evidence="5">
    <location>
        <begin position="395"/>
        <end position="418"/>
    </location>
</feature>
<evidence type="ECO:0000256" key="4">
    <source>
        <dbReference type="ARBA" id="ARBA00023136"/>
    </source>
</evidence>
<comment type="subcellular location">
    <subcellularLocation>
        <location evidence="1 5">Cell membrane</location>
        <topology evidence="1 5">Multi-pass membrane protein</topology>
    </subcellularLocation>
</comment>
<keyword evidence="4 5" id="KW-0472">Membrane</keyword>
<comment type="similarity">
    <text evidence="5">Belongs to the binding-protein-dependent transport system permease family.</text>
</comment>
<feature type="domain" description="ABC transmembrane type-1" evidence="6">
    <location>
        <begin position="391"/>
        <end position="581"/>
    </location>
</feature>
<dbReference type="InParanoid" id="A0A146G286"/>
<dbReference type="SUPFAM" id="SSF161098">
    <property type="entry name" value="MetI-like"/>
    <property type="match status" value="2"/>
</dbReference>
<sequence length="597" mass="65097">MVGAGKAVRSLKTPEFLPEAKPQRSMLADVIVVCLLGGLLVAILTVGREWHAPYREETQIDLSIAKLPLYTLYSLARGWVAMGFSFVFAILYATWAYYDARARTVLLPVLDILQSIPVLGFMPGLVLALVAVFPTSNFGLELACVLMIFTAQVWNMVFSYYDSLKAIPAELRQMGALCGFSPLKRFLNIELPFAAQGLIYNCMVSMAGGWFFLTINEAFTLGNKNFQLPGLGSYMSVAIAQGDVTAQIAAVVAMGVMIISVDRLIWWPLVIWSRKFKLEDTASGPMETTLVQRMLARSHILSTAAEMPVHLGKRLLDFLPRPATPKAKLENPARAAEISEPHARAMRIGSRVFYGGLMAAILAIGGYGLYVLAGILAEIDLREWTYILSATLATFLRVLAALVISSLWTIPVGVWIGLNPRVSRFLQPVIQFAASFPAPMLYPLVLGAILAIGGSLQWGAVVLMMLGAQWYILFNVAAGAQAIPADMVACADVFKINGLSRWRDFILPAIFPSLVTGWITSAGGAWNASIVAEYVQQGSHTYTAFGLGELISQATNKGNFDVLAGGVVVMALTVVLINRTFWKRMQRVGDTYCRFGG</sequence>
<dbReference type="AlphaFoldDB" id="A0A146G286"/>
<dbReference type="Pfam" id="PF00528">
    <property type="entry name" value="BPD_transp_1"/>
    <property type="match status" value="2"/>
</dbReference>
<feature type="transmembrane region" description="Helical" evidence="5">
    <location>
        <begin position="193"/>
        <end position="213"/>
    </location>
</feature>
<gene>
    <name evidence="7" type="ORF">TSACC_2376</name>
</gene>
<dbReference type="InterPro" id="IPR000515">
    <property type="entry name" value="MetI-like"/>
</dbReference>
<protein>
    <submittedName>
        <fullName evidence="7">NitT/TauT family transport system permease protein</fullName>
    </submittedName>
</protein>
<proteinExistence type="inferred from homology"/>
<feature type="transmembrane region" description="Helical" evidence="5">
    <location>
        <begin position="562"/>
        <end position="582"/>
    </location>
</feature>
<dbReference type="GO" id="GO:0055085">
    <property type="term" value="P:transmembrane transport"/>
    <property type="evidence" value="ECO:0007669"/>
    <property type="project" value="InterPro"/>
</dbReference>
<feature type="transmembrane region" description="Helical" evidence="5">
    <location>
        <begin position="505"/>
        <end position="526"/>
    </location>
</feature>
<dbReference type="PANTHER" id="PTHR42744">
    <property type="entry name" value="BINDING-PROTEIN-DEPENDENT TRANSPORT SYSTEMS INNER MEMBRANE COMPONENT"/>
    <property type="match status" value="1"/>
</dbReference>
<feature type="transmembrane region" description="Helical" evidence="5">
    <location>
        <begin position="105"/>
        <end position="132"/>
    </location>
</feature>
<evidence type="ECO:0000313" key="8">
    <source>
        <dbReference type="Proteomes" id="UP000076023"/>
    </source>
</evidence>
<reference evidence="8" key="1">
    <citation type="journal article" date="2017" name="Genome Announc.">
        <title>Draft Genome Sequence of Terrimicrobium sacchariphilum NM-5T, a Facultative Anaerobic Soil Bacterium of the Class Spartobacteria.</title>
        <authorList>
            <person name="Qiu Y.L."/>
            <person name="Tourlousse D.M."/>
            <person name="Matsuura N."/>
            <person name="Ohashi A."/>
            <person name="Sekiguchi Y."/>
        </authorList>
    </citation>
    <scope>NUCLEOTIDE SEQUENCE [LARGE SCALE GENOMIC DNA]</scope>
    <source>
        <strain evidence="8">NM-5</strain>
    </source>
</reference>
<keyword evidence="5" id="KW-0813">Transport</keyword>